<dbReference type="Pfam" id="PF02988">
    <property type="entry name" value="PLA2_inh"/>
    <property type="match status" value="1"/>
</dbReference>
<evidence type="ECO:0000256" key="1">
    <source>
        <dbReference type="ARBA" id="ARBA00004613"/>
    </source>
</evidence>
<evidence type="ECO:0000256" key="7">
    <source>
        <dbReference type="SAM" id="SignalP"/>
    </source>
</evidence>
<evidence type="ECO:0000256" key="3">
    <source>
        <dbReference type="ARBA" id="ARBA00022525"/>
    </source>
</evidence>
<dbReference type="PANTHER" id="PTHR20914:SF30">
    <property type="entry name" value="LY6_PLAUR DOMAIN CONTAINING 9"/>
    <property type="match status" value="1"/>
</dbReference>
<evidence type="ECO:0000256" key="6">
    <source>
        <dbReference type="ARBA" id="ARBA00023157"/>
    </source>
</evidence>
<evidence type="ECO:0000256" key="2">
    <source>
        <dbReference type="ARBA" id="ARBA00006570"/>
    </source>
</evidence>
<dbReference type="Gene3D" id="2.10.60.10">
    <property type="entry name" value="CD59"/>
    <property type="match status" value="2"/>
</dbReference>
<dbReference type="InterPro" id="IPR004126">
    <property type="entry name" value="PLipase_A2_inh_N"/>
</dbReference>
<feature type="chain" id="PRO_5027058424" evidence="7">
    <location>
        <begin position="20"/>
        <end position="222"/>
    </location>
</feature>
<reference evidence="10" key="1">
    <citation type="submission" date="2025-08" db="UniProtKB">
        <authorList>
            <consortium name="RefSeq"/>
        </authorList>
    </citation>
    <scope>IDENTIFICATION</scope>
</reference>
<dbReference type="CDD" id="cd23572">
    <property type="entry name" value="TFP_LU_ECD_PINLYP_rpt2"/>
    <property type="match status" value="1"/>
</dbReference>
<dbReference type="GO" id="GO:0005576">
    <property type="term" value="C:extracellular region"/>
    <property type="evidence" value="ECO:0007669"/>
    <property type="project" value="UniProtKB-SubCell"/>
</dbReference>
<dbReference type="GO" id="GO:0019834">
    <property type="term" value="F:phospholipase A2 inhibitor activity"/>
    <property type="evidence" value="ECO:0007669"/>
    <property type="project" value="UniProtKB-KW"/>
</dbReference>
<dbReference type="InterPro" id="IPR016054">
    <property type="entry name" value="LY6_UPA_recep-like"/>
</dbReference>
<evidence type="ECO:0000259" key="8">
    <source>
        <dbReference type="SMART" id="SM00134"/>
    </source>
</evidence>
<evidence type="ECO:0000256" key="4">
    <source>
        <dbReference type="ARBA" id="ARBA00022729"/>
    </source>
</evidence>
<feature type="domain" description="UPAR/Ly6" evidence="8">
    <location>
        <begin position="22"/>
        <end position="114"/>
    </location>
</feature>
<evidence type="ECO:0000256" key="5">
    <source>
        <dbReference type="ARBA" id="ARBA00023005"/>
    </source>
</evidence>
<dbReference type="RefSeq" id="XP_013929757.1">
    <property type="nucleotide sequence ID" value="XM_014074282.1"/>
</dbReference>
<keyword evidence="6" id="KW-1015">Disulfide bond</keyword>
<comment type="subcellular location">
    <subcellularLocation>
        <location evidence="1">Secreted</location>
    </subcellularLocation>
</comment>
<name>A0A6I9YZM2_9SAUR</name>
<dbReference type="InterPro" id="IPR045860">
    <property type="entry name" value="Snake_toxin-like_sf"/>
</dbReference>
<dbReference type="OrthoDB" id="9015741at2759"/>
<keyword evidence="4 7" id="KW-0732">Signal</keyword>
<dbReference type="SMART" id="SM00134">
    <property type="entry name" value="LU"/>
    <property type="match status" value="1"/>
</dbReference>
<dbReference type="InterPro" id="IPR050918">
    <property type="entry name" value="CNF-like_PLA2_Inhibitor"/>
</dbReference>
<evidence type="ECO:0000313" key="10">
    <source>
        <dbReference type="RefSeq" id="XP_013929757.1"/>
    </source>
</evidence>
<dbReference type="PANTHER" id="PTHR20914">
    <property type="entry name" value="LY6/PLAUR DOMAIN-CONTAINING PROTEIN 8"/>
    <property type="match status" value="1"/>
</dbReference>
<sequence length="222" mass="23768">METSLVICLLTASITLVFAKSRECIVCQSIGKDCQGDKKECSAPGDKCGITSMEQILGSTSNAVNKSCIPPKDCDKGLAVLDLGNNQLIRGFVFCCKDDQCTNPPSWPSRKIVTTNNKRCPACYTQPKEQSGCEAKVINCTGEDETYCAEVFLQKKEGGKTMTTTMKGCANKAFCEKLEILTIESQFTLLPNSNCNNAAGAVSSTTGLLGLFLLAQAGLIFS</sequence>
<dbReference type="SUPFAM" id="SSF57302">
    <property type="entry name" value="Snake toxin-like"/>
    <property type="match status" value="2"/>
</dbReference>
<dbReference type="InterPro" id="IPR018363">
    <property type="entry name" value="CD59_antigen_CS"/>
</dbReference>
<dbReference type="CDD" id="cd23588">
    <property type="entry name" value="TFP_LU_ECD_PLIG"/>
    <property type="match status" value="1"/>
</dbReference>
<keyword evidence="3" id="KW-0964">Secreted</keyword>
<dbReference type="PROSITE" id="PS00983">
    <property type="entry name" value="LY6_UPAR"/>
    <property type="match status" value="1"/>
</dbReference>
<feature type="signal peptide" evidence="7">
    <location>
        <begin position="1"/>
        <end position="19"/>
    </location>
</feature>
<keyword evidence="5 10" id="KW-0593">Phospholipase A2 inhibitor</keyword>
<keyword evidence="9" id="KW-1185">Reference proteome</keyword>
<dbReference type="Proteomes" id="UP000504617">
    <property type="component" value="Unplaced"/>
</dbReference>
<accession>A0A6I9YZM2</accession>
<proteinExistence type="inferred from homology"/>
<gene>
    <name evidence="10" type="primary">LOC106555433</name>
</gene>
<protein>
    <submittedName>
        <fullName evidence="10">Phospholipase A2 inhibitor LNF2-like</fullName>
    </submittedName>
</protein>
<dbReference type="KEGG" id="tsr:106555433"/>
<dbReference type="GeneID" id="106555433"/>
<comment type="similarity">
    <text evidence="2">Belongs to the CNF-like-inhibitor family.</text>
</comment>
<dbReference type="AlphaFoldDB" id="A0A6I9YZM2"/>
<evidence type="ECO:0000313" key="9">
    <source>
        <dbReference type="Proteomes" id="UP000504617"/>
    </source>
</evidence>
<organism evidence="9 10">
    <name type="scientific">Thamnophis sirtalis</name>
    <dbReference type="NCBI Taxonomy" id="35019"/>
    <lineage>
        <taxon>Eukaryota</taxon>
        <taxon>Metazoa</taxon>
        <taxon>Chordata</taxon>
        <taxon>Craniata</taxon>
        <taxon>Vertebrata</taxon>
        <taxon>Euteleostomi</taxon>
        <taxon>Lepidosauria</taxon>
        <taxon>Squamata</taxon>
        <taxon>Bifurcata</taxon>
        <taxon>Unidentata</taxon>
        <taxon>Episquamata</taxon>
        <taxon>Toxicofera</taxon>
        <taxon>Serpentes</taxon>
        <taxon>Colubroidea</taxon>
        <taxon>Colubridae</taxon>
        <taxon>Natricinae</taxon>
        <taxon>Thamnophis</taxon>
    </lineage>
</organism>